<dbReference type="Pfam" id="PF24515">
    <property type="entry name" value="ARM_KNTC1_3rd"/>
    <property type="match status" value="1"/>
</dbReference>
<dbReference type="GO" id="GO:0007094">
    <property type="term" value="P:mitotic spindle assembly checkpoint signaling"/>
    <property type="evidence" value="ECO:0007669"/>
    <property type="project" value="TreeGrafter"/>
</dbReference>
<proteinExistence type="predicted"/>
<evidence type="ECO:0000313" key="5">
    <source>
        <dbReference type="Proteomes" id="UP000198211"/>
    </source>
</evidence>
<dbReference type="EMBL" id="NBNE01008834">
    <property type="protein sequence ID" value="OWY99051.1"/>
    <property type="molecule type" value="Genomic_DNA"/>
</dbReference>
<gene>
    <name evidence="4" type="ORF">PHMEG_00030020</name>
</gene>
<dbReference type="GO" id="GO:0005828">
    <property type="term" value="C:kinetochore microtubule"/>
    <property type="evidence" value="ECO:0007669"/>
    <property type="project" value="TreeGrafter"/>
</dbReference>
<dbReference type="OrthoDB" id="78320at2759"/>
<dbReference type="GO" id="GO:1990423">
    <property type="term" value="C:RZZ complex"/>
    <property type="evidence" value="ECO:0007669"/>
    <property type="project" value="TreeGrafter"/>
</dbReference>
<feature type="domain" description="KNTC1 third ARM-repeats" evidence="2">
    <location>
        <begin position="708"/>
        <end position="906"/>
    </location>
</feature>
<evidence type="ECO:0000256" key="1">
    <source>
        <dbReference type="SAM" id="MobiDB-lite"/>
    </source>
</evidence>
<keyword evidence="5" id="KW-1185">Reference proteome</keyword>
<evidence type="ECO:0000259" key="3">
    <source>
        <dbReference type="Pfam" id="PF24516"/>
    </source>
</evidence>
<feature type="compositionally biased region" description="Polar residues" evidence="1">
    <location>
        <begin position="417"/>
        <end position="428"/>
    </location>
</feature>
<evidence type="ECO:0000313" key="4">
    <source>
        <dbReference type="EMBL" id="OWY99051.1"/>
    </source>
</evidence>
<feature type="domain" description="KNTC1 second ARM-repeats" evidence="3">
    <location>
        <begin position="49"/>
        <end position="168"/>
    </location>
</feature>
<dbReference type="GO" id="GO:0031267">
    <property type="term" value="F:small GTPase binding"/>
    <property type="evidence" value="ECO:0007669"/>
    <property type="project" value="TreeGrafter"/>
</dbReference>
<feature type="non-terminal residue" evidence="4">
    <location>
        <position position="935"/>
    </location>
</feature>
<reference evidence="5" key="1">
    <citation type="submission" date="2017-03" db="EMBL/GenBank/DDBJ databases">
        <title>Phytopthora megakarya and P. palmivora, two closely related causual agents of cacao black pod achieved similar genome size and gene model numbers by different mechanisms.</title>
        <authorList>
            <person name="Ali S."/>
            <person name="Shao J."/>
            <person name="Larry D.J."/>
            <person name="Kronmiller B."/>
            <person name="Shen D."/>
            <person name="Strem M.D."/>
            <person name="Melnick R.L."/>
            <person name="Guiltinan M.J."/>
            <person name="Tyler B.M."/>
            <person name="Meinhardt L.W."/>
            <person name="Bailey B.A."/>
        </authorList>
    </citation>
    <scope>NUCLEOTIDE SEQUENCE [LARGE SCALE GENOMIC DNA]</scope>
    <source>
        <strain evidence="5">zdho120</strain>
    </source>
</reference>
<dbReference type="InterPro" id="IPR055405">
    <property type="entry name" value="ARM_KNTC1_3rd"/>
</dbReference>
<dbReference type="GO" id="GO:1903394">
    <property type="term" value="P:protein localization to kinetochore involved in kinetochore assembly"/>
    <property type="evidence" value="ECO:0007669"/>
    <property type="project" value="TreeGrafter"/>
</dbReference>
<dbReference type="PANTHER" id="PTHR15688:SF1">
    <property type="entry name" value="KINETOCHORE-ASSOCIATED PROTEIN 1"/>
    <property type="match status" value="1"/>
</dbReference>
<dbReference type="AlphaFoldDB" id="A0A225V152"/>
<sequence length="935" mass="106729">MSMLDRVLDPYSLKKEINDHVRKYLRFCGVELDPVLHDYVTELAESIQAPESAEEARALVLLDEISDVNIRADATLVLLRSVLPPYSQTLKTYANNCTQWKAVGIEVIQEYVRLMDIQDMLSTYGINQFDVADAKSAARLMSHILNAVSNPTAFADAMLLVDAYSDLHCDRAAVRFTENLLSHSPSGDVMNEVPDRVAKAMDALAEVKKRKTPKLHISLYVSIMEEIIEYGVMLLEMEAEENDAHNRVEFQSGINQQSFILCMMQKLVAAYIPVMLLEMEAEENDAHNRMEFQSGINQQSFILCMLKKLVAAYIPELQDLLEFRTNDSITAYIQNSRFLLSDALLVDLQKISQIKADYGILLSVAALRDPETCEAMLEQFMRPETLFADDSDNPGSQRGSAASVFYDPKSNGKKRVISSNGQSTSVPSKRQRVNQKTEIKSIYSGNGGLQQNDERTRLMFDLNRFALAVGIDSKTCKALIAQSAARNGAILQAVRSSRDLFSRRTISSIDRSCAVEHPNDKSCLHTAKALKKVAISLSLYTSSHVKQIYDVPLARNQHLVPSQVARVQAPMYTLELLRYALCICDKESFDETLILLKNAMLVNEILQFTQHNILATKTSELQWTLYPRWYRGDACALASYEAMKLVTRFAIAEHKNLRRTVEVRDTIASKRYVSFLVEQRADLLSLQSLLAMNELPEDASNVVNIQMGRLLSTVFQSQEVDSYYALGLMLSMNQEDAFNAFRRQISRENVAKEFNRFQRLACIGADAARAWQQIAFLHQCVELEGNARWWHYLNLLGIECDHKAFQSERRDLQYIRRLVPTLLARSNYDFYTVLEFTRHYQIEDSFPALVYTEALLQEESASTNLEYQDKIAGVIEEIHDQYLIKLLLKSIRKVSGQDYDRLLFIFQQLLENTSYHEREEVQRRMEILRNLKAFD</sequence>
<dbReference type="InterPro" id="IPR055404">
    <property type="entry name" value="ARM_KNTC1_2nd"/>
</dbReference>
<dbReference type="GO" id="GO:0000070">
    <property type="term" value="P:mitotic sister chromatid segregation"/>
    <property type="evidence" value="ECO:0007669"/>
    <property type="project" value="TreeGrafter"/>
</dbReference>
<dbReference type="GO" id="GO:0005737">
    <property type="term" value="C:cytoplasm"/>
    <property type="evidence" value="ECO:0007669"/>
    <property type="project" value="TreeGrafter"/>
</dbReference>
<dbReference type="STRING" id="4795.A0A225V152"/>
<name>A0A225V152_9STRA</name>
<feature type="region of interest" description="Disordered" evidence="1">
    <location>
        <begin position="387"/>
        <end position="435"/>
    </location>
</feature>
<organism evidence="4 5">
    <name type="scientific">Phytophthora megakarya</name>
    <dbReference type="NCBI Taxonomy" id="4795"/>
    <lineage>
        <taxon>Eukaryota</taxon>
        <taxon>Sar</taxon>
        <taxon>Stramenopiles</taxon>
        <taxon>Oomycota</taxon>
        <taxon>Peronosporomycetes</taxon>
        <taxon>Peronosporales</taxon>
        <taxon>Peronosporaceae</taxon>
        <taxon>Phytophthora</taxon>
    </lineage>
</organism>
<accession>A0A225V152</accession>
<dbReference type="PANTHER" id="PTHR15688">
    <property type="entry name" value="KINETOCHORE-ASSOCIATED PROTEIN 1"/>
    <property type="match status" value="1"/>
</dbReference>
<dbReference type="Proteomes" id="UP000198211">
    <property type="component" value="Unassembled WGS sequence"/>
</dbReference>
<dbReference type="Pfam" id="PF24516">
    <property type="entry name" value="ARM_KNTC1_2nd"/>
    <property type="match status" value="1"/>
</dbReference>
<evidence type="ECO:0000259" key="2">
    <source>
        <dbReference type="Pfam" id="PF24515"/>
    </source>
</evidence>
<comment type="caution">
    <text evidence="4">The sequence shown here is derived from an EMBL/GenBank/DDBJ whole genome shotgun (WGS) entry which is preliminary data.</text>
</comment>
<protein>
    <submittedName>
        <fullName evidence="4">Uncharacterized protein</fullName>
    </submittedName>
</protein>
<dbReference type="InterPro" id="IPR052802">
    <property type="entry name" value="KNTC1"/>
</dbReference>